<keyword evidence="3" id="KW-0255">Endonuclease</keyword>
<keyword evidence="3" id="KW-0540">Nuclease</keyword>
<dbReference type="Proteomes" id="UP000240357">
    <property type="component" value="Unassembled WGS sequence"/>
</dbReference>
<dbReference type="EMBL" id="PYFT01000001">
    <property type="protein sequence ID" value="PSR56931.1"/>
    <property type="molecule type" value="Genomic_DNA"/>
</dbReference>
<dbReference type="PANTHER" id="PTHR34477">
    <property type="entry name" value="UPF0213 PROTEIN YHBQ"/>
    <property type="match status" value="1"/>
</dbReference>
<dbReference type="InterPro" id="IPR050190">
    <property type="entry name" value="UPF0213_domain"/>
</dbReference>
<keyword evidence="4" id="KW-1185">Reference proteome</keyword>
<sequence length="97" mass="11548">MQGNYFVYNTTNPRKTVLYTGVTNNLTVRLQQHYQNRGKSETFAGKYYCYKLVYYERYSNATMAIEREKEIKDLSREAKEVLIRKSNPDWAFLIVTD</sequence>
<evidence type="ECO:0000256" key="1">
    <source>
        <dbReference type="ARBA" id="ARBA00007435"/>
    </source>
</evidence>
<dbReference type="InterPro" id="IPR000305">
    <property type="entry name" value="GIY-YIG_endonuc"/>
</dbReference>
<feature type="domain" description="GIY-YIG" evidence="2">
    <location>
        <begin position="3"/>
        <end position="81"/>
    </location>
</feature>
<dbReference type="AlphaFoldDB" id="A0A2T2YN53"/>
<name>A0A2T2YN53_9BACT</name>
<dbReference type="InterPro" id="IPR035901">
    <property type="entry name" value="GIY-YIG_endonuc_sf"/>
</dbReference>
<comment type="caution">
    <text evidence="3">The sequence shown here is derived from an EMBL/GenBank/DDBJ whole genome shotgun (WGS) entry which is preliminary data.</text>
</comment>
<evidence type="ECO:0000313" key="4">
    <source>
        <dbReference type="Proteomes" id="UP000240357"/>
    </source>
</evidence>
<gene>
    <name evidence="3" type="ORF">AHMF7605_27270</name>
</gene>
<dbReference type="Gene3D" id="3.40.1440.10">
    <property type="entry name" value="GIY-YIG endonuclease"/>
    <property type="match status" value="1"/>
</dbReference>
<comment type="similarity">
    <text evidence="1">Belongs to the UPF0213 family.</text>
</comment>
<dbReference type="PANTHER" id="PTHR34477:SF5">
    <property type="entry name" value="BSL5627 PROTEIN"/>
    <property type="match status" value="1"/>
</dbReference>
<proteinExistence type="inferred from homology"/>
<dbReference type="RefSeq" id="WP_106933102.1">
    <property type="nucleotide sequence ID" value="NZ_PYFT01000001.1"/>
</dbReference>
<reference evidence="3 4" key="1">
    <citation type="submission" date="2018-03" db="EMBL/GenBank/DDBJ databases">
        <title>Adhaeribacter sp. HMF7605 Genome sequencing and assembly.</title>
        <authorList>
            <person name="Kang H."/>
            <person name="Kang J."/>
            <person name="Cha I."/>
            <person name="Kim H."/>
            <person name="Joh K."/>
        </authorList>
    </citation>
    <scope>NUCLEOTIDE SEQUENCE [LARGE SCALE GENOMIC DNA]</scope>
    <source>
        <strain evidence="3 4">HMF7605</strain>
    </source>
</reference>
<dbReference type="OrthoDB" id="1495241at2"/>
<dbReference type="PROSITE" id="PS50164">
    <property type="entry name" value="GIY_YIG"/>
    <property type="match status" value="1"/>
</dbReference>
<dbReference type="SUPFAM" id="SSF82771">
    <property type="entry name" value="GIY-YIG endonuclease"/>
    <property type="match status" value="1"/>
</dbReference>
<protein>
    <submittedName>
        <fullName evidence="3">Endonuclease</fullName>
    </submittedName>
</protein>
<evidence type="ECO:0000259" key="2">
    <source>
        <dbReference type="PROSITE" id="PS50164"/>
    </source>
</evidence>
<keyword evidence="3" id="KW-0378">Hydrolase</keyword>
<dbReference type="GO" id="GO:0004519">
    <property type="term" value="F:endonuclease activity"/>
    <property type="evidence" value="ECO:0007669"/>
    <property type="project" value="UniProtKB-KW"/>
</dbReference>
<dbReference type="Pfam" id="PF01541">
    <property type="entry name" value="GIY-YIG"/>
    <property type="match status" value="1"/>
</dbReference>
<accession>A0A2T2YN53</accession>
<evidence type="ECO:0000313" key="3">
    <source>
        <dbReference type="EMBL" id="PSR56931.1"/>
    </source>
</evidence>
<organism evidence="3 4">
    <name type="scientific">Adhaeribacter arboris</name>
    <dbReference type="NCBI Taxonomy" id="2072846"/>
    <lineage>
        <taxon>Bacteria</taxon>
        <taxon>Pseudomonadati</taxon>
        <taxon>Bacteroidota</taxon>
        <taxon>Cytophagia</taxon>
        <taxon>Cytophagales</taxon>
        <taxon>Hymenobacteraceae</taxon>
        <taxon>Adhaeribacter</taxon>
    </lineage>
</organism>